<evidence type="ECO:0000256" key="7">
    <source>
        <dbReference type="RuleBase" id="RU000461"/>
    </source>
</evidence>
<dbReference type="OrthoDB" id="2789670at2759"/>
<dbReference type="eggNOG" id="KOG0157">
    <property type="taxonomic scope" value="Eukaryota"/>
</dbReference>
<keyword evidence="5 6" id="KW-0408">Iron</keyword>
<keyword evidence="9" id="KW-1185">Reference proteome</keyword>
<dbReference type="InterPro" id="IPR001128">
    <property type="entry name" value="Cyt_P450"/>
</dbReference>
<dbReference type="InterPro" id="IPR050121">
    <property type="entry name" value="Cytochrome_P450_monoxygenase"/>
</dbReference>
<protein>
    <submittedName>
        <fullName evidence="8">Putative cytochrome p450 oxidoreductase protein</fullName>
    </submittedName>
</protein>
<dbReference type="KEGG" id="tmn:UCRPA7_6618"/>
<dbReference type="AlphaFoldDB" id="R8BEZ9"/>
<dbReference type="InterPro" id="IPR036396">
    <property type="entry name" value="Cyt_P450_sf"/>
</dbReference>
<dbReference type="PANTHER" id="PTHR24305:SF235">
    <property type="entry name" value="CYTOCHROME P450 MONOOXYGENASE APDB-RELATED"/>
    <property type="match status" value="1"/>
</dbReference>
<evidence type="ECO:0000313" key="8">
    <source>
        <dbReference type="EMBL" id="EON97862.1"/>
    </source>
</evidence>
<keyword evidence="3 6" id="KW-0479">Metal-binding</keyword>
<dbReference type="Gene3D" id="1.10.630.10">
    <property type="entry name" value="Cytochrome P450"/>
    <property type="match status" value="1"/>
</dbReference>
<evidence type="ECO:0000256" key="4">
    <source>
        <dbReference type="ARBA" id="ARBA00023002"/>
    </source>
</evidence>
<evidence type="ECO:0000256" key="2">
    <source>
        <dbReference type="ARBA" id="ARBA00022617"/>
    </source>
</evidence>
<keyword evidence="4 7" id="KW-0560">Oxidoreductase</keyword>
<dbReference type="GO" id="GO:0020037">
    <property type="term" value="F:heme binding"/>
    <property type="evidence" value="ECO:0007669"/>
    <property type="project" value="InterPro"/>
</dbReference>
<comment type="similarity">
    <text evidence="7">Belongs to the cytochrome P450 family.</text>
</comment>
<dbReference type="GO" id="GO:0004497">
    <property type="term" value="F:monooxygenase activity"/>
    <property type="evidence" value="ECO:0007669"/>
    <property type="project" value="UniProtKB-KW"/>
</dbReference>
<dbReference type="InterPro" id="IPR002401">
    <property type="entry name" value="Cyt_P450_E_grp-I"/>
</dbReference>
<evidence type="ECO:0000256" key="6">
    <source>
        <dbReference type="PIRSR" id="PIRSR602401-1"/>
    </source>
</evidence>
<evidence type="ECO:0000256" key="5">
    <source>
        <dbReference type="ARBA" id="ARBA00023004"/>
    </source>
</evidence>
<dbReference type="Proteomes" id="UP000014074">
    <property type="component" value="Unassembled WGS sequence"/>
</dbReference>
<dbReference type="GO" id="GO:0005506">
    <property type="term" value="F:iron ion binding"/>
    <property type="evidence" value="ECO:0007669"/>
    <property type="project" value="InterPro"/>
</dbReference>
<keyword evidence="7" id="KW-0503">Monooxygenase</keyword>
<comment type="cofactor">
    <cofactor evidence="1 6">
        <name>heme</name>
        <dbReference type="ChEBI" id="CHEBI:30413"/>
    </cofactor>
</comment>
<name>R8BEZ9_PHAM7</name>
<dbReference type="HOGENOM" id="CLU_042557_1_0_1"/>
<dbReference type="GeneID" id="19327293"/>
<dbReference type="PROSITE" id="PS00086">
    <property type="entry name" value="CYTOCHROME_P450"/>
    <property type="match status" value="1"/>
</dbReference>
<reference evidence="9" key="1">
    <citation type="journal article" date="2013" name="Genome Announc.">
        <title>Draft genome sequence of the ascomycete Phaeoacremonium aleophilum strain UCR-PA7, a causal agent of the esca disease complex in grapevines.</title>
        <authorList>
            <person name="Blanco-Ulate B."/>
            <person name="Rolshausen P."/>
            <person name="Cantu D."/>
        </authorList>
    </citation>
    <scope>NUCLEOTIDE SEQUENCE [LARGE SCALE GENOMIC DNA]</scope>
    <source>
        <strain evidence="9">UCR-PA7</strain>
    </source>
</reference>
<dbReference type="Pfam" id="PF00067">
    <property type="entry name" value="p450"/>
    <property type="match status" value="1"/>
</dbReference>
<keyword evidence="2 6" id="KW-0349">Heme</keyword>
<organism evidence="8 9">
    <name type="scientific">Phaeoacremonium minimum (strain UCR-PA7)</name>
    <name type="common">Esca disease fungus</name>
    <name type="synonym">Togninia minima</name>
    <dbReference type="NCBI Taxonomy" id="1286976"/>
    <lineage>
        <taxon>Eukaryota</taxon>
        <taxon>Fungi</taxon>
        <taxon>Dikarya</taxon>
        <taxon>Ascomycota</taxon>
        <taxon>Pezizomycotina</taxon>
        <taxon>Sordariomycetes</taxon>
        <taxon>Sordariomycetidae</taxon>
        <taxon>Togniniales</taxon>
        <taxon>Togniniaceae</taxon>
        <taxon>Phaeoacremonium</taxon>
    </lineage>
</organism>
<dbReference type="GO" id="GO:0016705">
    <property type="term" value="F:oxidoreductase activity, acting on paired donors, with incorporation or reduction of molecular oxygen"/>
    <property type="evidence" value="ECO:0007669"/>
    <property type="project" value="InterPro"/>
</dbReference>
<gene>
    <name evidence="8" type="ORF">UCRPA7_6618</name>
</gene>
<sequence>MLPFWVVCEIFYGRLPTPLLQELSDLAPLRERIFRYVIQGGIMRFSLSQWLPTQANAELREFQSRWSAFNNAAWAHALEQSPSAPIVQLYEATMRGDMTKDELLQTLDESMYANLDVTTGGLSWNFVFLAAHPDVQKRVCSEVQTAVQENRLHSYLLSESTYLAACVLESSRLKPLAAFSVPQAAPSDREVDGYIIPRGTNYVVDAYALNIQSDTWAPDNAAYRPDRFLGRRNTDLRYRFWRFGFGPRQCMGKYVADLIIRQTMAHLVLNYELGWQKKEDWSRNQESWITHPDFLLRCVKKAV</sequence>
<dbReference type="SUPFAM" id="SSF48264">
    <property type="entry name" value="Cytochrome P450"/>
    <property type="match status" value="1"/>
</dbReference>
<evidence type="ECO:0000256" key="3">
    <source>
        <dbReference type="ARBA" id="ARBA00022723"/>
    </source>
</evidence>
<dbReference type="GO" id="GO:0044550">
    <property type="term" value="P:secondary metabolite biosynthetic process"/>
    <property type="evidence" value="ECO:0007669"/>
    <property type="project" value="UniProtKB-ARBA"/>
</dbReference>
<dbReference type="PRINTS" id="PR00385">
    <property type="entry name" value="P450"/>
</dbReference>
<dbReference type="InterPro" id="IPR017972">
    <property type="entry name" value="Cyt_P450_CS"/>
</dbReference>
<dbReference type="PANTHER" id="PTHR24305">
    <property type="entry name" value="CYTOCHROME P450"/>
    <property type="match status" value="1"/>
</dbReference>
<dbReference type="RefSeq" id="XP_007917346.1">
    <property type="nucleotide sequence ID" value="XM_007919155.1"/>
</dbReference>
<evidence type="ECO:0000256" key="1">
    <source>
        <dbReference type="ARBA" id="ARBA00001971"/>
    </source>
</evidence>
<dbReference type="EMBL" id="KB933248">
    <property type="protein sequence ID" value="EON97862.1"/>
    <property type="molecule type" value="Genomic_DNA"/>
</dbReference>
<dbReference type="PRINTS" id="PR00463">
    <property type="entry name" value="EP450I"/>
</dbReference>
<evidence type="ECO:0000313" key="9">
    <source>
        <dbReference type="Proteomes" id="UP000014074"/>
    </source>
</evidence>
<accession>R8BEZ9</accession>
<proteinExistence type="inferred from homology"/>
<feature type="binding site" description="axial binding residue" evidence="6">
    <location>
        <position position="250"/>
    </location>
    <ligand>
        <name>heme</name>
        <dbReference type="ChEBI" id="CHEBI:30413"/>
    </ligand>
    <ligandPart>
        <name>Fe</name>
        <dbReference type="ChEBI" id="CHEBI:18248"/>
    </ligandPart>
</feature>